<dbReference type="InterPro" id="IPR036034">
    <property type="entry name" value="PDZ_sf"/>
</dbReference>
<evidence type="ECO:0000256" key="4">
    <source>
        <dbReference type="ARBA" id="ARBA00022825"/>
    </source>
</evidence>
<dbReference type="InterPro" id="IPR041489">
    <property type="entry name" value="PDZ_6"/>
</dbReference>
<evidence type="ECO:0000256" key="6">
    <source>
        <dbReference type="SAM" id="SignalP"/>
    </source>
</evidence>
<dbReference type="CDD" id="cd06782">
    <property type="entry name" value="cpPDZ_CPP-like"/>
    <property type="match status" value="1"/>
</dbReference>
<dbReference type="Gene3D" id="2.30.42.10">
    <property type="match status" value="1"/>
</dbReference>
<dbReference type="SMART" id="SM00228">
    <property type="entry name" value="PDZ"/>
    <property type="match status" value="1"/>
</dbReference>
<gene>
    <name evidence="8" type="ORF">C1E23_05625</name>
</gene>
<dbReference type="EMBL" id="PPSX01000019">
    <property type="protein sequence ID" value="RZQ54099.1"/>
    <property type="molecule type" value="Genomic_DNA"/>
</dbReference>
<dbReference type="PANTHER" id="PTHR32060:SF30">
    <property type="entry name" value="CARBOXY-TERMINAL PROCESSING PROTEASE CTPA"/>
    <property type="match status" value="1"/>
</dbReference>
<keyword evidence="3 5" id="KW-0378">Hydrolase</keyword>
<sequence>MNSFLINSKPLDCLKSKFIFLCMFMMLSLYISCSAIASTAQFTQQQTNEILYHIHTYYVDDVPLSQYHKSNLIDVFDQLDPYSKYLSASELESLFSAANGRYTGIGIEVEEVDNRIVILGTLPGSPAEQAGIEGGDKLVAINSEDVTKRDIAHVSKLLKDAALKTIYITVERAKSELTLALRREEINVESVFSQLLISQNAYISLQSFNNHSYHDVARHINKLTSNNGGPLAGLIIDLRDNPGGTLSSAVAISDLFLQAGTIVTTKGRFYDANQKFVAQHGDILNGAPIVVLINEQSASAAEILAGALQDNQRAIVVGSKSYGKGSVQSLIPIGDGTTALKLTTAKYFTPSGRSIDGVGIKPNILLAEQGLSHLNKRAIMAGELSSNMANLALLDKHLVDAKSYYKEKIK</sequence>
<dbReference type="NCBIfam" id="TIGR00225">
    <property type="entry name" value="prc"/>
    <property type="match status" value="1"/>
</dbReference>
<evidence type="ECO:0000256" key="3">
    <source>
        <dbReference type="ARBA" id="ARBA00022801"/>
    </source>
</evidence>
<dbReference type="AlphaFoldDB" id="A0A4Q7IR77"/>
<dbReference type="InterPro" id="IPR004447">
    <property type="entry name" value="Peptidase_S41A"/>
</dbReference>
<dbReference type="GO" id="GO:0007165">
    <property type="term" value="P:signal transduction"/>
    <property type="evidence" value="ECO:0007669"/>
    <property type="project" value="TreeGrafter"/>
</dbReference>
<dbReference type="GO" id="GO:0008236">
    <property type="term" value="F:serine-type peptidase activity"/>
    <property type="evidence" value="ECO:0007669"/>
    <property type="project" value="UniProtKB-KW"/>
</dbReference>
<dbReference type="Pfam" id="PF17820">
    <property type="entry name" value="PDZ_6"/>
    <property type="match status" value="1"/>
</dbReference>
<feature type="signal peptide" evidence="6">
    <location>
        <begin position="1"/>
        <end position="37"/>
    </location>
</feature>
<evidence type="ECO:0000313" key="8">
    <source>
        <dbReference type="EMBL" id="RZQ54099.1"/>
    </source>
</evidence>
<evidence type="ECO:0000259" key="7">
    <source>
        <dbReference type="PROSITE" id="PS50106"/>
    </source>
</evidence>
<dbReference type="PANTHER" id="PTHR32060">
    <property type="entry name" value="TAIL-SPECIFIC PROTEASE"/>
    <property type="match status" value="1"/>
</dbReference>
<dbReference type="GO" id="GO:0030288">
    <property type="term" value="C:outer membrane-bounded periplasmic space"/>
    <property type="evidence" value="ECO:0007669"/>
    <property type="project" value="TreeGrafter"/>
</dbReference>
<reference evidence="8 9" key="1">
    <citation type="submission" date="2018-01" db="EMBL/GenBank/DDBJ databases">
        <title>Co-occurrence of chitin degradation, pigmentation and bioactivity in marine Pseudoalteromonas.</title>
        <authorList>
            <person name="Paulsen S."/>
            <person name="Gram L."/>
            <person name="Machado H."/>
        </authorList>
    </citation>
    <scope>NUCLEOTIDE SEQUENCE [LARGE SCALE GENOMIC DNA]</scope>
    <source>
        <strain evidence="8 9">S3898</strain>
    </source>
</reference>
<keyword evidence="6" id="KW-0732">Signal</keyword>
<keyword evidence="2 5" id="KW-0645">Protease</keyword>
<comment type="caution">
    <text evidence="8">The sequence shown here is derived from an EMBL/GenBank/DDBJ whole genome shotgun (WGS) entry which is preliminary data.</text>
</comment>
<dbReference type="InterPro" id="IPR005151">
    <property type="entry name" value="Tail-specific_protease"/>
</dbReference>
<dbReference type="GO" id="GO:0006508">
    <property type="term" value="P:proteolysis"/>
    <property type="evidence" value="ECO:0007669"/>
    <property type="project" value="UniProtKB-KW"/>
</dbReference>
<evidence type="ECO:0000256" key="5">
    <source>
        <dbReference type="RuleBase" id="RU004404"/>
    </source>
</evidence>
<dbReference type="GO" id="GO:0004175">
    <property type="term" value="F:endopeptidase activity"/>
    <property type="evidence" value="ECO:0007669"/>
    <property type="project" value="TreeGrafter"/>
</dbReference>
<evidence type="ECO:0000256" key="1">
    <source>
        <dbReference type="ARBA" id="ARBA00009179"/>
    </source>
</evidence>
<dbReference type="Gene3D" id="3.30.750.44">
    <property type="match status" value="1"/>
</dbReference>
<protein>
    <submittedName>
        <fullName evidence="8">S41 family peptidase</fullName>
    </submittedName>
</protein>
<dbReference type="SMART" id="SM00245">
    <property type="entry name" value="TSPc"/>
    <property type="match status" value="1"/>
</dbReference>
<dbReference type="PROSITE" id="PS50106">
    <property type="entry name" value="PDZ"/>
    <property type="match status" value="1"/>
</dbReference>
<dbReference type="InterPro" id="IPR029045">
    <property type="entry name" value="ClpP/crotonase-like_dom_sf"/>
</dbReference>
<dbReference type="RefSeq" id="WP_130254639.1">
    <property type="nucleotide sequence ID" value="NZ_PPSX01000019.1"/>
</dbReference>
<accession>A0A4Q7IR77</accession>
<comment type="similarity">
    <text evidence="1 5">Belongs to the peptidase S41A family.</text>
</comment>
<keyword evidence="4 5" id="KW-0720">Serine protease</keyword>
<evidence type="ECO:0000256" key="2">
    <source>
        <dbReference type="ARBA" id="ARBA00022670"/>
    </source>
</evidence>
<dbReference type="Gene3D" id="3.90.226.10">
    <property type="entry name" value="2-enoyl-CoA Hydratase, Chain A, domain 1"/>
    <property type="match status" value="1"/>
</dbReference>
<evidence type="ECO:0000313" key="9">
    <source>
        <dbReference type="Proteomes" id="UP000291338"/>
    </source>
</evidence>
<dbReference type="Pfam" id="PF03572">
    <property type="entry name" value="Peptidase_S41"/>
    <property type="match status" value="1"/>
</dbReference>
<feature type="domain" description="PDZ" evidence="7">
    <location>
        <begin position="91"/>
        <end position="185"/>
    </location>
</feature>
<dbReference type="CDD" id="cd07560">
    <property type="entry name" value="Peptidase_S41_CPP"/>
    <property type="match status" value="1"/>
</dbReference>
<proteinExistence type="inferred from homology"/>
<dbReference type="InterPro" id="IPR001478">
    <property type="entry name" value="PDZ"/>
</dbReference>
<organism evidence="8 9">
    <name type="scientific">Pseudoalteromonas phenolica</name>
    <dbReference type="NCBI Taxonomy" id="161398"/>
    <lineage>
        <taxon>Bacteria</taxon>
        <taxon>Pseudomonadati</taxon>
        <taxon>Pseudomonadota</taxon>
        <taxon>Gammaproteobacteria</taxon>
        <taxon>Alteromonadales</taxon>
        <taxon>Pseudoalteromonadaceae</taxon>
        <taxon>Pseudoalteromonas</taxon>
    </lineage>
</organism>
<dbReference type="Proteomes" id="UP000291338">
    <property type="component" value="Unassembled WGS sequence"/>
</dbReference>
<dbReference type="SUPFAM" id="SSF50156">
    <property type="entry name" value="PDZ domain-like"/>
    <property type="match status" value="1"/>
</dbReference>
<feature type="chain" id="PRO_5020250062" evidence="6">
    <location>
        <begin position="38"/>
        <end position="410"/>
    </location>
</feature>
<name>A0A4Q7IR77_9GAMM</name>
<dbReference type="SUPFAM" id="SSF52096">
    <property type="entry name" value="ClpP/crotonase"/>
    <property type="match status" value="1"/>
</dbReference>